<dbReference type="Gene3D" id="1.20.120.620">
    <property type="entry name" value="Backbone structure of the membrane domain of e. Coli histidine kinase receptor kdpd"/>
    <property type="match status" value="1"/>
</dbReference>
<keyword evidence="5" id="KW-0808">Transferase</keyword>
<dbReference type="SUPFAM" id="SSF55874">
    <property type="entry name" value="ATPase domain of HSP90 chaperone/DNA topoisomerase II/histidine kinase"/>
    <property type="match status" value="1"/>
</dbReference>
<accession>A0A5C4NG27</accession>
<evidence type="ECO:0000256" key="5">
    <source>
        <dbReference type="ARBA" id="ARBA00022679"/>
    </source>
</evidence>
<dbReference type="InterPro" id="IPR004358">
    <property type="entry name" value="Sig_transdc_His_kin-like_C"/>
</dbReference>
<dbReference type="CDD" id="cd00082">
    <property type="entry name" value="HisKA"/>
    <property type="match status" value="1"/>
</dbReference>
<dbReference type="FunFam" id="3.40.50.300:FF:000483">
    <property type="entry name" value="Sensor histidine kinase KdpD"/>
    <property type="match status" value="1"/>
</dbReference>
<comment type="subcellular location">
    <subcellularLocation>
        <location evidence="2">Membrane</location>
        <topology evidence="2">Multi-pass membrane protein</topology>
    </subcellularLocation>
</comment>
<keyword evidence="16" id="KW-1185">Reference proteome</keyword>
<feature type="transmembrane region" description="Helical" evidence="13">
    <location>
        <begin position="402"/>
        <end position="422"/>
    </location>
</feature>
<feature type="domain" description="Histidine kinase" evidence="14">
    <location>
        <begin position="675"/>
        <end position="893"/>
    </location>
</feature>
<dbReference type="Gene3D" id="3.30.450.40">
    <property type="match status" value="1"/>
</dbReference>
<evidence type="ECO:0000259" key="14">
    <source>
        <dbReference type="PROSITE" id="PS50109"/>
    </source>
</evidence>
<dbReference type="EC" id="2.7.13.3" evidence="3"/>
<dbReference type="CDD" id="cd00075">
    <property type="entry name" value="HATPase"/>
    <property type="match status" value="1"/>
</dbReference>
<keyword evidence="12 13" id="KW-0472">Membrane</keyword>
<evidence type="ECO:0000256" key="7">
    <source>
        <dbReference type="ARBA" id="ARBA00022741"/>
    </source>
</evidence>
<dbReference type="InterPro" id="IPR052023">
    <property type="entry name" value="Histidine_kinase_KdpD"/>
</dbReference>
<dbReference type="Gene3D" id="3.40.50.300">
    <property type="entry name" value="P-loop containing nucleotide triphosphate hydrolases"/>
    <property type="match status" value="1"/>
</dbReference>
<comment type="caution">
    <text evidence="15">The sequence shown here is derived from an EMBL/GenBank/DDBJ whole genome shotgun (WGS) entry which is preliminary data.</text>
</comment>
<evidence type="ECO:0000256" key="12">
    <source>
        <dbReference type="ARBA" id="ARBA00023136"/>
    </source>
</evidence>
<dbReference type="InterPro" id="IPR027417">
    <property type="entry name" value="P-loop_NTPase"/>
</dbReference>
<feature type="transmembrane region" description="Helical" evidence="13">
    <location>
        <begin position="481"/>
        <end position="499"/>
    </location>
</feature>
<dbReference type="InterPro" id="IPR014729">
    <property type="entry name" value="Rossmann-like_a/b/a_fold"/>
</dbReference>
<dbReference type="PANTHER" id="PTHR45569:SF1">
    <property type="entry name" value="SENSOR PROTEIN KDPD"/>
    <property type="match status" value="1"/>
</dbReference>
<dbReference type="InterPro" id="IPR003852">
    <property type="entry name" value="Sig_transdc_His_kinase_KdpD_N"/>
</dbReference>
<evidence type="ECO:0000256" key="6">
    <source>
        <dbReference type="ARBA" id="ARBA00022692"/>
    </source>
</evidence>
<dbReference type="Pfam" id="PF02702">
    <property type="entry name" value="KdpD"/>
    <property type="match status" value="1"/>
</dbReference>
<keyword evidence="10 13" id="KW-1133">Transmembrane helix</keyword>
<keyword evidence="6 13" id="KW-0812">Transmembrane</keyword>
<evidence type="ECO:0000256" key="13">
    <source>
        <dbReference type="SAM" id="Phobius"/>
    </source>
</evidence>
<dbReference type="InterPro" id="IPR036097">
    <property type="entry name" value="HisK_dim/P_sf"/>
</dbReference>
<evidence type="ECO:0000256" key="8">
    <source>
        <dbReference type="ARBA" id="ARBA00022777"/>
    </source>
</evidence>
<dbReference type="InterPro" id="IPR005467">
    <property type="entry name" value="His_kinase_dom"/>
</dbReference>
<dbReference type="InterPro" id="IPR003594">
    <property type="entry name" value="HATPase_dom"/>
</dbReference>
<dbReference type="InterPro" id="IPR036890">
    <property type="entry name" value="HATPase_C_sf"/>
</dbReference>
<evidence type="ECO:0000256" key="9">
    <source>
        <dbReference type="ARBA" id="ARBA00022840"/>
    </source>
</evidence>
<keyword evidence="7" id="KW-0547">Nucleotide-binding</keyword>
<dbReference type="Gene3D" id="1.10.287.130">
    <property type="match status" value="1"/>
</dbReference>
<feature type="transmembrane region" description="Helical" evidence="13">
    <location>
        <begin position="434"/>
        <end position="460"/>
    </location>
</feature>
<dbReference type="PROSITE" id="PS50109">
    <property type="entry name" value="HIS_KIN"/>
    <property type="match status" value="1"/>
</dbReference>
<dbReference type="InterPro" id="IPR038318">
    <property type="entry name" value="KdpD_sf"/>
</dbReference>
<dbReference type="SUPFAM" id="SSF47384">
    <property type="entry name" value="Homodimeric domain of signal transducing histidine kinase"/>
    <property type="match status" value="1"/>
</dbReference>
<dbReference type="Pfam" id="PF13492">
    <property type="entry name" value="GAF_3"/>
    <property type="match status" value="1"/>
</dbReference>
<dbReference type="Gene3D" id="3.40.50.620">
    <property type="entry name" value="HUPs"/>
    <property type="match status" value="1"/>
</dbReference>
<evidence type="ECO:0000313" key="16">
    <source>
        <dbReference type="Proteomes" id="UP000305709"/>
    </source>
</evidence>
<dbReference type="Proteomes" id="UP000305709">
    <property type="component" value="Unassembled WGS sequence"/>
</dbReference>
<evidence type="ECO:0000256" key="1">
    <source>
        <dbReference type="ARBA" id="ARBA00000085"/>
    </source>
</evidence>
<dbReference type="InterPro" id="IPR003661">
    <property type="entry name" value="HisK_dim/P_dom"/>
</dbReference>
<evidence type="ECO:0000256" key="4">
    <source>
        <dbReference type="ARBA" id="ARBA00022553"/>
    </source>
</evidence>
<dbReference type="OrthoDB" id="9806130at2"/>
<dbReference type="PANTHER" id="PTHR45569">
    <property type="entry name" value="SENSOR PROTEIN KDPD"/>
    <property type="match status" value="1"/>
</dbReference>
<dbReference type="Pfam" id="PF13493">
    <property type="entry name" value="DUF4118"/>
    <property type="match status" value="1"/>
</dbReference>
<evidence type="ECO:0000256" key="2">
    <source>
        <dbReference type="ARBA" id="ARBA00004141"/>
    </source>
</evidence>
<keyword evidence="11" id="KW-0902">Two-component regulatory system</keyword>
<dbReference type="PRINTS" id="PR00344">
    <property type="entry name" value="BCTRLSENSOR"/>
</dbReference>
<dbReference type="InterPro" id="IPR025201">
    <property type="entry name" value="KdpD_TM"/>
</dbReference>
<dbReference type="Pfam" id="PF02518">
    <property type="entry name" value="HATPase_c"/>
    <property type="match status" value="1"/>
</dbReference>
<keyword evidence="9" id="KW-0067">ATP-binding</keyword>
<evidence type="ECO:0000256" key="10">
    <source>
        <dbReference type="ARBA" id="ARBA00022989"/>
    </source>
</evidence>
<keyword evidence="4" id="KW-0597">Phosphoprotein</keyword>
<evidence type="ECO:0000313" key="15">
    <source>
        <dbReference type="EMBL" id="TNC73092.1"/>
    </source>
</evidence>
<dbReference type="GO" id="GO:0000155">
    <property type="term" value="F:phosphorelay sensor kinase activity"/>
    <property type="evidence" value="ECO:0007669"/>
    <property type="project" value="InterPro"/>
</dbReference>
<dbReference type="SMART" id="SM00388">
    <property type="entry name" value="HisKA"/>
    <property type="match status" value="1"/>
</dbReference>
<proteinExistence type="predicted"/>
<evidence type="ECO:0000256" key="11">
    <source>
        <dbReference type="ARBA" id="ARBA00023012"/>
    </source>
</evidence>
<dbReference type="Gene3D" id="3.30.565.10">
    <property type="entry name" value="Histidine kinase-like ATPase, C-terminal domain"/>
    <property type="match status" value="1"/>
</dbReference>
<gene>
    <name evidence="15" type="ORF">FHG71_07330</name>
</gene>
<dbReference type="GO" id="GO:0005524">
    <property type="term" value="F:ATP binding"/>
    <property type="evidence" value="ECO:0007669"/>
    <property type="project" value="UniProtKB-KW"/>
</dbReference>
<reference evidence="15 16" key="1">
    <citation type="submission" date="2019-06" db="EMBL/GenBank/DDBJ databases">
        <authorList>
            <person name="Jiang L."/>
        </authorList>
    </citation>
    <scope>NUCLEOTIDE SEQUENCE [LARGE SCALE GENOMIC DNA]</scope>
    <source>
        <strain evidence="15 16">YIM 48858</strain>
    </source>
</reference>
<comment type="catalytic activity">
    <reaction evidence="1">
        <text>ATP + protein L-histidine = ADP + protein N-phospho-L-histidine.</text>
        <dbReference type="EC" id="2.7.13.3"/>
    </reaction>
</comment>
<sequence length="898" mass="97980">MADPMLRPEPDALLASAAREGRGRLKVFLGAAPGVGKTYAMLEAAQARQREGVDVAAAVVETHGRHETEAMLRDLPVLPRRPLVYKGRILTEMDLDGLLARRPDLALIDELAHTNVEGSRHEKRWQDVEEVLAAGIDVYTTLNVQHVETLNETVARITGIRVRETVPDRMLDEADEIELIDLPPEELLQRLHAGKVYVQDQAARAVRAFFAKGNLVALRELSLRAAADRVDAELREHMAAHAIPGPWPAQDRLLVVVTEDPVTRDAIRVAKRSADRARTEWIALSVLSSQAERLTSEAKDRIADFLRLAERLGAELATIEAEHDAVAEVLSFARRHNVRRIVLGRPGAQTWLERLGRWAGAGTLARDLLRQGRDFEITIASGSAPRPGRRTEWPPRRTREGLGVYAAAPLAIALATSAAWAIDTLIPAPSLSLIYMTAVVAVAAIRGIGPAVLAAALGFLAHNFFFVEPRHTFTVAERGELLTLLLFLVASTVTGNLAAQLRARVQAQRAIVDRLGKLHDFGRRVASGATRDDVVWAIVSNVAGTLGCDTLLLAPDDDGGLAVVGGFPPEDRIETRDMTAARFAWDKGEATGRGTGTLPTADWYFLPVRAGDRRLAVLGLRLGDDARLALLDRPLIDSLADQVALALERVRLAEELSRTQLASETERLRTALLSSVSHDLRTPLVTIIGAADSLAEDAGSLAPEARLTLAETIREEGQRLDRYVQNLLDMTRLEHGALRPRPIAVDVADLVGQARHRLRRALERYPIEVDLPADLPMVDVDLTLTEQVLVNLLDNAAKYGPEGRPIRIAARTLGSEVELSVSDDGPGIPPEQRERVFGMFVRLEDSDRHRAGTGLGLAIARGFIEAQGGTIHAEAVREDGTGTRMVLALPTFQEDLTS</sequence>
<dbReference type="Pfam" id="PF00512">
    <property type="entry name" value="HisKA"/>
    <property type="match status" value="1"/>
</dbReference>
<dbReference type="AlphaFoldDB" id="A0A5C4NG27"/>
<name>A0A5C4NG27_9RHOB</name>
<dbReference type="GO" id="GO:0005737">
    <property type="term" value="C:cytoplasm"/>
    <property type="evidence" value="ECO:0007669"/>
    <property type="project" value="UniProtKB-ARBA"/>
</dbReference>
<dbReference type="EMBL" id="VDFV01000005">
    <property type="protein sequence ID" value="TNC73092.1"/>
    <property type="molecule type" value="Genomic_DNA"/>
</dbReference>
<dbReference type="GO" id="GO:0005886">
    <property type="term" value="C:plasma membrane"/>
    <property type="evidence" value="ECO:0007669"/>
    <property type="project" value="TreeGrafter"/>
</dbReference>
<dbReference type="InterPro" id="IPR029016">
    <property type="entry name" value="GAF-like_dom_sf"/>
</dbReference>
<dbReference type="SMART" id="SM00387">
    <property type="entry name" value="HATPase_c"/>
    <property type="match status" value="1"/>
</dbReference>
<protein>
    <recommendedName>
        <fullName evidence="3">histidine kinase</fullName>
        <ecNumber evidence="3">2.7.13.3</ecNumber>
    </recommendedName>
</protein>
<dbReference type="RefSeq" id="WP_139080970.1">
    <property type="nucleotide sequence ID" value="NZ_VDFV01000005.1"/>
</dbReference>
<organism evidence="15 16">
    <name type="scientific">Rubellimicrobium roseum</name>
    <dbReference type="NCBI Taxonomy" id="687525"/>
    <lineage>
        <taxon>Bacteria</taxon>
        <taxon>Pseudomonadati</taxon>
        <taxon>Pseudomonadota</taxon>
        <taxon>Alphaproteobacteria</taxon>
        <taxon>Rhodobacterales</taxon>
        <taxon>Roseobacteraceae</taxon>
        <taxon>Rubellimicrobium</taxon>
    </lineage>
</organism>
<evidence type="ECO:0000256" key="3">
    <source>
        <dbReference type="ARBA" id="ARBA00012438"/>
    </source>
</evidence>
<dbReference type="InterPro" id="IPR003018">
    <property type="entry name" value="GAF"/>
</dbReference>
<dbReference type="SUPFAM" id="SSF52402">
    <property type="entry name" value="Adenine nucleotide alpha hydrolases-like"/>
    <property type="match status" value="1"/>
</dbReference>
<dbReference type="SUPFAM" id="SSF55781">
    <property type="entry name" value="GAF domain-like"/>
    <property type="match status" value="1"/>
</dbReference>
<keyword evidence="8 15" id="KW-0418">Kinase</keyword>